<dbReference type="OrthoDB" id="273609at2759"/>
<dbReference type="VEuPathDB" id="TriTrypDB:LPAL13_290022100"/>
<feature type="region of interest" description="Disordered" evidence="2">
    <location>
        <begin position="726"/>
        <end position="753"/>
    </location>
</feature>
<dbReference type="GeneID" id="22576962"/>
<keyword evidence="1" id="KW-0175">Coiled coil</keyword>
<feature type="coiled-coil region" evidence="1">
    <location>
        <begin position="1791"/>
        <end position="1839"/>
    </location>
</feature>
<evidence type="ECO:0000313" key="4">
    <source>
        <dbReference type="Proteomes" id="UP000063063"/>
    </source>
</evidence>
<organism evidence="3 4">
    <name type="scientific">Leishmania panamensis</name>
    <dbReference type="NCBI Taxonomy" id="5679"/>
    <lineage>
        <taxon>Eukaryota</taxon>
        <taxon>Discoba</taxon>
        <taxon>Euglenozoa</taxon>
        <taxon>Kinetoplastea</taxon>
        <taxon>Metakinetoplastina</taxon>
        <taxon>Trypanosomatida</taxon>
        <taxon>Trypanosomatidae</taxon>
        <taxon>Leishmaniinae</taxon>
        <taxon>Leishmania</taxon>
        <taxon>Leishmania guyanensis species complex</taxon>
    </lineage>
</organism>
<feature type="region of interest" description="Disordered" evidence="2">
    <location>
        <begin position="264"/>
        <end position="290"/>
    </location>
</feature>
<feature type="compositionally biased region" description="Low complexity" evidence="2">
    <location>
        <begin position="726"/>
        <end position="737"/>
    </location>
</feature>
<dbReference type="Proteomes" id="UP000063063">
    <property type="component" value="Chromosome 29"/>
</dbReference>
<gene>
    <name evidence="3" type="ORF">LPMP_291990</name>
</gene>
<keyword evidence="4" id="KW-1185">Reference proteome</keyword>
<feature type="compositionally biased region" description="Polar residues" evidence="2">
    <location>
        <begin position="264"/>
        <end position="284"/>
    </location>
</feature>
<feature type="compositionally biased region" description="Basic and acidic residues" evidence="2">
    <location>
        <begin position="522"/>
        <end position="535"/>
    </location>
</feature>
<evidence type="ECO:0000256" key="1">
    <source>
        <dbReference type="SAM" id="Coils"/>
    </source>
</evidence>
<feature type="compositionally biased region" description="Polar residues" evidence="2">
    <location>
        <begin position="1"/>
        <end position="12"/>
    </location>
</feature>
<dbReference type="EMBL" id="CP009398">
    <property type="protein sequence ID" value="AIO00146.1"/>
    <property type="molecule type" value="Genomic_DNA"/>
</dbReference>
<feature type="region of interest" description="Disordered" evidence="2">
    <location>
        <begin position="1430"/>
        <end position="1460"/>
    </location>
</feature>
<feature type="region of interest" description="Disordered" evidence="2">
    <location>
        <begin position="517"/>
        <end position="536"/>
    </location>
</feature>
<feature type="coiled-coil region" evidence="1">
    <location>
        <begin position="1612"/>
        <end position="1646"/>
    </location>
</feature>
<dbReference type="PANTHER" id="PTHR43941">
    <property type="entry name" value="STRUCTURAL MAINTENANCE OF CHROMOSOMES PROTEIN 2"/>
    <property type="match status" value="1"/>
</dbReference>
<feature type="coiled-coil region" evidence="1">
    <location>
        <begin position="1543"/>
        <end position="1570"/>
    </location>
</feature>
<feature type="coiled-coil region" evidence="1">
    <location>
        <begin position="819"/>
        <end position="935"/>
    </location>
</feature>
<protein>
    <submittedName>
        <fullName evidence="3">Uncharacterized protein</fullName>
    </submittedName>
</protein>
<accession>A0A088RW87</accession>
<dbReference type="VEuPathDB" id="TriTrypDB:LPMP_291990"/>
<evidence type="ECO:0000256" key="2">
    <source>
        <dbReference type="SAM" id="MobiDB-lite"/>
    </source>
</evidence>
<dbReference type="RefSeq" id="XP_010700803.1">
    <property type="nucleotide sequence ID" value="XM_010702501.1"/>
</dbReference>
<dbReference type="KEGG" id="lpan:LPMP_291990"/>
<reference evidence="3 4" key="1">
    <citation type="journal article" date="2015" name="Sci. Rep.">
        <title>The genome of Leishmania panamensis: insights into genomics of the L. (Viannia) subgenus.</title>
        <authorList>
            <person name="Llanes A."/>
            <person name="Restrepo C.M."/>
            <person name="Vecchio G.D."/>
            <person name="Anguizola F.J."/>
            <person name="Lleonart R."/>
        </authorList>
    </citation>
    <scope>NUCLEOTIDE SEQUENCE [LARGE SCALE GENOMIC DNA]</scope>
    <source>
        <strain evidence="3 4">MHOM/PA/94/PSC-1</strain>
    </source>
</reference>
<name>A0A088RW87_LEIPA</name>
<sequence>MNAATTAVNPSMRSARRDRSPRVVVALTERAKQRHTARLLGRSNELLQATRAFSVWVAAIRERRLQTHLKRCSTMLKYHSLRQGYSRYFMQWLAFTQTRTSESMRSAIRLRQDVPLRSKADFLHLARRYFAKWRLKLRERNQRTVTNVELLEALNKERLRSRMLLKWWSFHNAQTAKHHAIEILERENAILDLQQELQKTAQATKSLRNQLDSALQQQSRLQNDLEATRDDLGASKQQHETEVNELREAMRQAVKLMEGSSSLRLHSLQESDPTAANPCSTSGASTPLPSLLQSSKKLLESARQSKHTAETLLHAVGDTLASLTLVAKMPTPPASLKECVAHLGNRLSEEAREAATIKAQRDELALAAQTTRATLAAASPLLRVDSAADSGGESSREPSLITSPIRCGFNISGRQSALRISGGGRRSGAPAVTFGHSSSAASVVNGATPSLSSRSASPAERSLIDFQKLSRLLIEDAKAVVGAMQVVHQDGRRSTNEVKDLQDAALRAIDALGGRGATNTDFMEKSQESDEDRASRSANIADSLRNLCEDMVVVLVLTSLWSGRGASERVSEALERLWHRTQDLEAAHADYRQQLEQYAMVVHTTVAILRPPPAIQQLTMSQRTAALLARRRTSAPPDDAMATPEQVDVARRIAEKLADKGDRRPTELLELCLQAQQRAAAEQSSVPENELDGLVKSAHEIIAVVVGKTHSRELGVELSLESASQRSRLSRSAALPETSDSAAEAEVSQSRSVDPPTAKVVATTLKAVAAVAAETLRRTDGVADSSLLDALACSWEQVDQLQEQLKALAASEQRNAEGKKRLQMELKEAVQQSKASENIFKQHLDDLEKARGAAERDLHQQVKALQREAAQRAQDCKKLEVELEGLEEDNRAKDLALHAQTEALEKERREHAEKIRRLREEVESLQSQLAAAEVENSLSGEANEVLHRRLVDQQRKQLNYDAAVAEFEGKLRFAHETIETAAAARQELTAQLLAVEEENRTNIAIGVFLRDVLRDCLTRLHHMTRNLGDTAASEPSPRASLTLREAHERPPPILTCDSNPSEYVEYILQLDGNNSTGKQLVQEHLRENVVLHGLRALCVDGGAAGTSEAESRAASAGRSVSFDDADPSTWEVLAELHDRFVILYDRIAQMDKSAAEQRAHLDALTAVNDQLTADVLAGLVELQPWLSVAAVASQEEHHTALSPGANGAGSPPHTPALRAACAEVAQALEAMRKVAALAQPLMEMRSSGSPPRRANISGPLNIPGTDAAATKRLLSLVADVQDMADCLQHLSESVIHGILALGGTPDEAALNTTNGMAHPHNASSPMATAATNGGAAKHHSQIGVQSGCVDSHLLAARLEAICKETGTSVQEVKQLMDAVDGANNASSASSMPGSSRMVRLSDMLPFIRSKMQELQAVKRESEQMLTGLDRAFKDDDDDSISTSMSSTQRSLKPKQKPLPAFQGTPESGLCLMQQEMKSCRKKASRRPGDFASVLQDTKATVRERIGDLQNLCLASRSLLQVLEGRFLKDDKAEQPPRYGEALVALLTTQIEDLKQALPETEEALAGYRSSLLNVTVGTRLHLLCSVVCSLKLERDSLKEDLARHGRQGNMLLNDFSKEAKLLRAEIARLQEEKERLARAKTSASDEVEAQKCNVAELAATLTSFQQERNVLCEALAHSLRGLPGTPYRRVPLVSVQENLLAALTKEQGKPLTVSVEAALRSSDAHQQRLQDILHGSLGELRCGMAVLRTQVENCWDLYGRPMVNAAAQQFMEATEVLALENNMLRPRAIEREKLVRGKAELEAALADAEEARADVVARLERADDENTQLRRALRDAQMAQALTNGDDNEEDKNKWNQRSGQLLRTHSVEWERRMIDGATELTMNAVNSMSGTSMSAVFGSVVEETLRIYAGVRRSVQGIEAAYVASRGKDDHHVQAEVEQRLQELRTLSESANYLSARLPVLYREPYP</sequence>
<feature type="coiled-coil region" evidence="1">
    <location>
        <begin position="190"/>
        <end position="256"/>
    </location>
</feature>
<evidence type="ECO:0000313" key="3">
    <source>
        <dbReference type="EMBL" id="AIO00146.1"/>
    </source>
</evidence>
<proteinExistence type="predicted"/>
<feature type="region of interest" description="Disordered" evidence="2">
    <location>
        <begin position="1"/>
        <end position="20"/>
    </location>
</feature>
<dbReference type="eggNOG" id="ENOG502S6KD">
    <property type="taxonomic scope" value="Eukaryota"/>
</dbReference>